<gene>
    <name evidence="1" type="ORF">L2E82_39179</name>
</gene>
<dbReference type="Proteomes" id="UP001055811">
    <property type="component" value="Linkage Group LG07"/>
</dbReference>
<sequence>MENELVRSSSFSESCVSDSLICKLLAAANKYDLGRLRRVCESHLCKGISVNSLRRALALADNCHAIELKTVCLRFAAENLEASTVMLITVIWGTYIIVGKCHIVDGVAGFISQFSLLGSGVSTDIWTTYSGIIMAVSMFPFIVVQFPQILH</sequence>
<reference evidence="2" key="1">
    <citation type="journal article" date="2022" name="Mol. Ecol. Resour.">
        <title>The genomes of chicory, endive, great burdock and yacon provide insights into Asteraceae palaeo-polyploidization history and plant inulin production.</title>
        <authorList>
            <person name="Fan W."/>
            <person name="Wang S."/>
            <person name="Wang H."/>
            <person name="Wang A."/>
            <person name="Jiang F."/>
            <person name="Liu H."/>
            <person name="Zhao H."/>
            <person name="Xu D."/>
            <person name="Zhang Y."/>
        </authorList>
    </citation>
    <scope>NUCLEOTIDE SEQUENCE [LARGE SCALE GENOMIC DNA]</scope>
    <source>
        <strain evidence="2">cv. Punajuju</strain>
    </source>
</reference>
<protein>
    <submittedName>
        <fullName evidence="1">Uncharacterized protein</fullName>
    </submittedName>
</protein>
<accession>A0ACB9AGR9</accession>
<organism evidence="1 2">
    <name type="scientific">Cichorium intybus</name>
    <name type="common">Chicory</name>
    <dbReference type="NCBI Taxonomy" id="13427"/>
    <lineage>
        <taxon>Eukaryota</taxon>
        <taxon>Viridiplantae</taxon>
        <taxon>Streptophyta</taxon>
        <taxon>Embryophyta</taxon>
        <taxon>Tracheophyta</taxon>
        <taxon>Spermatophyta</taxon>
        <taxon>Magnoliopsida</taxon>
        <taxon>eudicotyledons</taxon>
        <taxon>Gunneridae</taxon>
        <taxon>Pentapetalae</taxon>
        <taxon>asterids</taxon>
        <taxon>campanulids</taxon>
        <taxon>Asterales</taxon>
        <taxon>Asteraceae</taxon>
        <taxon>Cichorioideae</taxon>
        <taxon>Cichorieae</taxon>
        <taxon>Cichoriinae</taxon>
        <taxon>Cichorium</taxon>
    </lineage>
</organism>
<evidence type="ECO:0000313" key="2">
    <source>
        <dbReference type="Proteomes" id="UP001055811"/>
    </source>
</evidence>
<name>A0ACB9AGR9_CICIN</name>
<comment type="caution">
    <text evidence="1">The sequence shown here is derived from an EMBL/GenBank/DDBJ whole genome shotgun (WGS) entry which is preliminary data.</text>
</comment>
<evidence type="ECO:0000313" key="1">
    <source>
        <dbReference type="EMBL" id="KAI3709417.1"/>
    </source>
</evidence>
<keyword evidence="2" id="KW-1185">Reference proteome</keyword>
<reference evidence="1 2" key="2">
    <citation type="journal article" date="2022" name="Mol. Ecol. Resour.">
        <title>The genomes of chicory, endive, great burdock and yacon provide insights into Asteraceae paleo-polyploidization history and plant inulin production.</title>
        <authorList>
            <person name="Fan W."/>
            <person name="Wang S."/>
            <person name="Wang H."/>
            <person name="Wang A."/>
            <person name="Jiang F."/>
            <person name="Liu H."/>
            <person name="Zhao H."/>
            <person name="Xu D."/>
            <person name="Zhang Y."/>
        </authorList>
    </citation>
    <scope>NUCLEOTIDE SEQUENCE [LARGE SCALE GENOMIC DNA]</scope>
    <source>
        <strain evidence="2">cv. Punajuju</strain>
        <tissue evidence="1">Leaves</tissue>
    </source>
</reference>
<dbReference type="EMBL" id="CM042015">
    <property type="protein sequence ID" value="KAI3709417.1"/>
    <property type="molecule type" value="Genomic_DNA"/>
</dbReference>
<proteinExistence type="predicted"/>